<comment type="caution">
    <text evidence="2">The sequence shown here is derived from an EMBL/GenBank/DDBJ whole genome shotgun (WGS) entry which is preliminary data.</text>
</comment>
<feature type="compositionally biased region" description="Low complexity" evidence="1">
    <location>
        <begin position="31"/>
        <end position="43"/>
    </location>
</feature>
<evidence type="ECO:0000313" key="2">
    <source>
        <dbReference type="EMBL" id="ORZ40497.1"/>
    </source>
</evidence>
<gene>
    <name evidence="2" type="ORF">BCR44DRAFT_1175520</name>
</gene>
<sequence length="272" mass="28781">MTTQNENKRPRGARTRHASTSSSLRVAKLSTTATTATVNAARRAPSKQPSKTPTKQRSKTPSKQRPKPTSATPNPRKRKSSSAIDSRPASITTASATKRARLSRAAKTASEPTPLTDDSSGDDYSEDEGDHPDLIHDIEEGDGDEATASSQPSKTTATGQARGAGRKKKTKPSSQGILTSGSAVPVNDGGSINLPKAPKSKKPAEWKLHDLSTAAPPPPTTPAPGHKLPHFTISPDPPCKCLQIQLTNCIPSYLSWTSFTIPATAQHRSTSL</sequence>
<feature type="region of interest" description="Disordered" evidence="1">
    <location>
        <begin position="1"/>
        <end position="229"/>
    </location>
</feature>
<accession>A0A1Y2I0V9</accession>
<dbReference type="AlphaFoldDB" id="A0A1Y2I0V9"/>
<feature type="compositionally biased region" description="Polar residues" evidence="1">
    <location>
        <begin position="81"/>
        <end position="96"/>
    </location>
</feature>
<evidence type="ECO:0000313" key="3">
    <source>
        <dbReference type="Proteomes" id="UP000193411"/>
    </source>
</evidence>
<keyword evidence="3" id="KW-1185">Reference proteome</keyword>
<protein>
    <submittedName>
        <fullName evidence="2">Uncharacterized protein</fullName>
    </submittedName>
</protein>
<proteinExistence type="predicted"/>
<feature type="compositionally biased region" description="Basic residues" evidence="1">
    <location>
        <begin position="54"/>
        <end position="66"/>
    </location>
</feature>
<dbReference type="Proteomes" id="UP000193411">
    <property type="component" value="Unassembled WGS sequence"/>
</dbReference>
<reference evidence="2 3" key="1">
    <citation type="submission" date="2016-07" db="EMBL/GenBank/DDBJ databases">
        <title>Pervasive Adenine N6-methylation of Active Genes in Fungi.</title>
        <authorList>
            <consortium name="DOE Joint Genome Institute"/>
            <person name="Mondo S.J."/>
            <person name="Dannebaum R.O."/>
            <person name="Kuo R.C."/>
            <person name="Labutti K."/>
            <person name="Haridas S."/>
            <person name="Kuo A."/>
            <person name="Salamov A."/>
            <person name="Ahrendt S.R."/>
            <person name="Lipzen A."/>
            <person name="Sullivan W."/>
            <person name="Andreopoulos W.B."/>
            <person name="Clum A."/>
            <person name="Lindquist E."/>
            <person name="Daum C."/>
            <person name="Ramamoorthy G.K."/>
            <person name="Gryganskyi A."/>
            <person name="Culley D."/>
            <person name="Magnuson J.K."/>
            <person name="James T.Y."/>
            <person name="O'Malley M.A."/>
            <person name="Stajich J.E."/>
            <person name="Spatafora J.W."/>
            <person name="Visel A."/>
            <person name="Grigoriev I.V."/>
        </authorList>
    </citation>
    <scope>NUCLEOTIDE SEQUENCE [LARGE SCALE GENOMIC DNA]</scope>
    <source>
        <strain evidence="2 3">PL171</strain>
    </source>
</reference>
<feature type="compositionally biased region" description="Polar residues" evidence="1">
    <location>
        <begin position="172"/>
        <end position="182"/>
    </location>
</feature>
<dbReference type="EMBL" id="MCFL01000003">
    <property type="protein sequence ID" value="ORZ40497.1"/>
    <property type="molecule type" value="Genomic_DNA"/>
</dbReference>
<feature type="compositionally biased region" description="Acidic residues" evidence="1">
    <location>
        <begin position="119"/>
        <end position="130"/>
    </location>
</feature>
<name>A0A1Y2I0V9_9FUNG</name>
<feature type="compositionally biased region" description="Polar residues" evidence="1">
    <location>
        <begin position="147"/>
        <end position="159"/>
    </location>
</feature>
<evidence type="ECO:0000256" key="1">
    <source>
        <dbReference type="SAM" id="MobiDB-lite"/>
    </source>
</evidence>
<organism evidence="2 3">
    <name type="scientific">Catenaria anguillulae PL171</name>
    <dbReference type="NCBI Taxonomy" id="765915"/>
    <lineage>
        <taxon>Eukaryota</taxon>
        <taxon>Fungi</taxon>
        <taxon>Fungi incertae sedis</taxon>
        <taxon>Blastocladiomycota</taxon>
        <taxon>Blastocladiomycetes</taxon>
        <taxon>Blastocladiales</taxon>
        <taxon>Catenariaceae</taxon>
        <taxon>Catenaria</taxon>
    </lineage>
</organism>